<comment type="caution">
    <text evidence="4">The sequence shown here is derived from an EMBL/GenBank/DDBJ whole genome shotgun (WGS) entry which is preliminary data.</text>
</comment>
<dbReference type="Pfam" id="PF08238">
    <property type="entry name" value="Sel1"/>
    <property type="match status" value="2"/>
</dbReference>
<dbReference type="PANTHER" id="PTHR45011">
    <property type="entry name" value="DAP3-BINDING CELL DEATH ENHANCER 1"/>
    <property type="match status" value="1"/>
</dbReference>
<dbReference type="InterPro" id="IPR052748">
    <property type="entry name" value="ISR_Activator"/>
</dbReference>
<evidence type="ECO:0000259" key="3">
    <source>
        <dbReference type="PROSITE" id="PS51724"/>
    </source>
</evidence>
<evidence type="ECO:0000256" key="1">
    <source>
        <dbReference type="SAM" id="MobiDB-lite"/>
    </source>
</evidence>
<protein>
    <submittedName>
        <fullName evidence="4">Sporulation protein</fullName>
    </submittedName>
</protein>
<evidence type="ECO:0000313" key="4">
    <source>
        <dbReference type="EMBL" id="THG39963.1"/>
    </source>
</evidence>
<dbReference type="InterPro" id="IPR007730">
    <property type="entry name" value="SPOR-like_dom"/>
</dbReference>
<dbReference type="SUPFAM" id="SSF81901">
    <property type="entry name" value="HCP-like"/>
    <property type="match status" value="1"/>
</dbReference>
<feature type="signal peptide" evidence="2">
    <location>
        <begin position="1"/>
        <end position="21"/>
    </location>
</feature>
<reference evidence="4 5" key="1">
    <citation type="submission" date="2019-04" db="EMBL/GenBank/DDBJ databases">
        <title>Microbes associate with the intestines of laboratory mice.</title>
        <authorList>
            <person name="Navarre W."/>
            <person name="Wong E."/>
            <person name="Huang K.C."/>
            <person name="Tropini C."/>
            <person name="Ng K."/>
            <person name="Yu B."/>
        </authorList>
    </citation>
    <scope>NUCLEOTIDE SEQUENCE [LARGE SCALE GENOMIC DNA]</scope>
    <source>
        <strain evidence="4 5">NM83_B4-11</strain>
    </source>
</reference>
<dbReference type="Gene3D" id="1.25.40.10">
    <property type="entry name" value="Tetratricopeptide repeat domain"/>
    <property type="match status" value="1"/>
</dbReference>
<dbReference type="Gene3D" id="3.30.70.1070">
    <property type="entry name" value="Sporulation related repeat"/>
    <property type="match status" value="1"/>
</dbReference>
<organism evidence="4 5">
    <name type="scientific">Sphingomonas olei</name>
    <dbReference type="NCBI Taxonomy" id="1886787"/>
    <lineage>
        <taxon>Bacteria</taxon>
        <taxon>Pseudomonadati</taxon>
        <taxon>Pseudomonadota</taxon>
        <taxon>Alphaproteobacteria</taxon>
        <taxon>Sphingomonadales</taxon>
        <taxon>Sphingomonadaceae</taxon>
        <taxon>Sphingomonas</taxon>
    </lineage>
</organism>
<dbReference type="InterPro" id="IPR006597">
    <property type="entry name" value="Sel1-like"/>
</dbReference>
<sequence>MRNACLLLPVAALLAAAPAAADVKQGVDAWTRGDYKAAVQTWRPLAVAGNADAQFNMGQAYKLGRGVQADLPAAIEWFRKAAVQGHAQAIDNYGLALFQEGKKAEALPWLEKSVARGERRTQLVLGTMLFNADGVARDWTRAYALVTRSSQQGLPQASQTLAQMDRYIPEVQRQQGLTLARKYEADARALAASLPAPRAPGATVNSAPPRAATPTGPSPAPAAATRAPLTTSGSTPPSAASPAATPRPTPAVAAPRPTPAPAPAPAASGGNWRIQLGAFRDESNARNLWAQVGSRTGGSPSYVKAGAVTRLQATGFASRSAAQAACAKARVSCVVVAP</sequence>
<name>A0ABY2QHB1_9SPHN</name>
<dbReference type="Pfam" id="PF05036">
    <property type="entry name" value="SPOR"/>
    <property type="match status" value="1"/>
</dbReference>
<accession>A0ABY2QHB1</accession>
<gene>
    <name evidence="4" type="ORF">E5988_09910</name>
</gene>
<dbReference type="EMBL" id="SSTI01000006">
    <property type="protein sequence ID" value="THG39963.1"/>
    <property type="molecule type" value="Genomic_DNA"/>
</dbReference>
<dbReference type="Proteomes" id="UP000308038">
    <property type="component" value="Unassembled WGS sequence"/>
</dbReference>
<feature type="chain" id="PRO_5045542406" evidence="2">
    <location>
        <begin position="22"/>
        <end position="338"/>
    </location>
</feature>
<dbReference type="SUPFAM" id="SSF110997">
    <property type="entry name" value="Sporulation related repeat"/>
    <property type="match status" value="1"/>
</dbReference>
<feature type="domain" description="SPOR" evidence="3">
    <location>
        <begin position="266"/>
        <end position="338"/>
    </location>
</feature>
<evidence type="ECO:0000313" key="5">
    <source>
        <dbReference type="Proteomes" id="UP000308038"/>
    </source>
</evidence>
<dbReference type="PROSITE" id="PS51724">
    <property type="entry name" value="SPOR"/>
    <property type="match status" value="1"/>
</dbReference>
<dbReference type="InterPro" id="IPR036680">
    <property type="entry name" value="SPOR-like_sf"/>
</dbReference>
<feature type="compositionally biased region" description="Low complexity" evidence="1">
    <location>
        <begin position="194"/>
        <end position="255"/>
    </location>
</feature>
<evidence type="ECO:0000256" key="2">
    <source>
        <dbReference type="SAM" id="SignalP"/>
    </source>
</evidence>
<dbReference type="SMART" id="SM00671">
    <property type="entry name" value="SEL1"/>
    <property type="match status" value="2"/>
</dbReference>
<keyword evidence="5" id="KW-1185">Reference proteome</keyword>
<dbReference type="InterPro" id="IPR011990">
    <property type="entry name" value="TPR-like_helical_dom_sf"/>
</dbReference>
<feature type="region of interest" description="Disordered" evidence="1">
    <location>
        <begin position="194"/>
        <end position="269"/>
    </location>
</feature>
<keyword evidence="2" id="KW-0732">Signal</keyword>
<proteinExistence type="predicted"/>
<dbReference type="PANTHER" id="PTHR45011:SF1">
    <property type="entry name" value="DAP3-BINDING CELL DEATH ENHANCER 1"/>
    <property type="match status" value="1"/>
</dbReference>